<organism evidence="1 2">
    <name type="scientific">Acidisoma cellulosilyticum</name>
    <dbReference type="NCBI Taxonomy" id="2802395"/>
    <lineage>
        <taxon>Bacteria</taxon>
        <taxon>Pseudomonadati</taxon>
        <taxon>Pseudomonadota</taxon>
        <taxon>Alphaproteobacteria</taxon>
        <taxon>Acetobacterales</taxon>
        <taxon>Acidocellaceae</taxon>
        <taxon>Acidisoma</taxon>
    </lineage>
</organism>
<dbReference type="RefSeq" id="WP_227308363.1">
    <property type="nucleotide sequence ID" value="NZ_JAESVA010000005.1"/>
</dbReference>
<protein>
    <submittedName>
        <fullName evidence="1">Uncharacterized protein</fullName>
    </submittedName>
</protein>
<keyword evidence="2" id="KW-1185">Reference proteome</keyword>
<sequence length="117" mass="12712">MSDIVGTLCNTQLTIKREQANPSVGTQGYGGDTKVSESTIMDNFPASVLQGSKGEKSDLGLPDQTRQPWYSVLMPAIDGVAILTDDLAYDADGNRYKISSCELSNLGWRLSMMYSQP</sequence>
<reference evidence="1 2" key="1">
    <citation type="journal article" date="2021" name="Microorganisms">
        <title>Acidisoma silvae sp. nov. and Acidisomacellulosilytica sp. nov., Two Acidophilic Bacteria Isolated from Decaying Wood, Hydrolyzing Cellulose and Producing Poly-3-hydroxybutyrate.</title>
        <authorList>
            <person name="Mieszkin S."/>
            <person name="Pouder E."/>
            <person name="Uroz S."/>
            <person name="Simon-Colin C."/>
            <person name="Alain K."/>
        </authorList>
    </citation>
    <scope>NUCLEOTIDE SEQUENCE [LARGE SCALE GENOMIC DNA]</scope>
    <source>
        <strain evidence="1 2">HW T5.17</strain>
    </source>
</reference>
<dbReference type="EMBL" id="JAESVA010000005">
    <property type="protein sequence ID" value="MCB8881698.1"/>
    <property type="molecule type" value="Genomic_DNA"/>
</dbReference>
<evidence type="ECO:0000313" key="1">
    <source>
        <dbReference type="EMBL" id="MCB8881698.1"/>
    </source>
</evidence>
<evidence type="ECO:0000313" key="2">
    <source>
        <dbReference type="Proteomes" id="UP000721844"/>
    </source>
</evidence>
<accession>A0A963Z2L4</accession>
<dbReference type="Proteomes" id="UP000721844">
    <property type="component" value="Unassembled WGS sequence"/>
</dbReference>
<proteinExistence type="predicted"/>
<name>A0A963Z2L4_9PROT</name>
<gene>
    <name evidence="1" type="ORF">ACELLULO517_15730</name>
</gene>
<comment type="caution">
    <text evidence="1">The sequence shown here is derived from an EMBL/GenBank/DDBJ whole genome shotgun (WGS) entry which is preliminary data.</text>
</comment>
<dbReference type="AlphaFoldDB" id="A0A963Z2L4"/>